<dbReference type="Proteomes" id="UP001159363">
    <property type="component" value="Chromosome 5"/>
</dbReference>
<feature type="transmembrane region" description="Helical" evidence="6">
    <location>
        <begin position="401"/>
        <end position="421"/>
    </location>
</feature>
<keyword evidence="2 6" id="KW-0812">Transmembrane</keyword>
<comment type="subcellular location">
    <subcellularLocation>
        <location evidence="1">Membrane</location>
        <topology evidence="1">Multi-pass membrane protein</topology>
    </subcellularLocation>
</comment>
<feature type="compositionally biased region" description="Polar residues" evidence="5">
    <location>
        <begin position="352"/>
        <end position="361"/>
    </location>
</feature>
<evidence type="ECO:0000256" key="2">
    <source>
        <dbReference type="ARBA" id="ARBA00022692"/>
    </source>
</evidence>
<feature type="transmembrane region" description="Helical" evidence="6">
    <location>
        <begin position="709"/>
        <end position="735"/>
    </location>
</feature>
<keyword evidence="3 6" id="KW-1133">Transmembrane helix</keyword>
<gene>
    <name evidence="7" type="ORF">PR048_017215</name>
</gene>
<dbReference type="InterPro" id="IPR050382">
    <property type="entry name" value="MFS_Na/Anion_cotransporter"/>
</dbReference>
<name>A0ABQ9H8Y5_9NEOP</name>
<keyword evidence="8" id="KW-1185">Reference proteome</keyword>
<feature type="transmembrane region" description="Helical" evidence="6">
    <location>
        <begin position="529"/>
        <end position="548"/>
    </location>
</feature>
<dbReference type="Pfam" id="PF07690">
    <property type="entry name" value="MFS_1"/>
    <property type="match status" value="1"/>
</dbReference>
<proteinExistence type="predicted"/>
<feature type="transmembrane region" description="Helical" evidence="6">
    <location>
        <begin position="587"/>
        <end position="607"/>
    </location>
</feature>
<evidence type="ECO:0000256" key="4">
    <source>
        <dbReference type="ARBA" id="ARBA00023136"/>
    </source>
</evidence>
<dbReference type="Gene3D" id="1.20.1250.20">
    <property type="entry name" value="MFS general substrate transporter like domains"/>
    <property type="match status" value="2"/>
</dbReference>
<dbReference type="PANTHER" id="PTHR11662:SF399">
    <property type="entry name" value="FI19708P1-RELATED"/>
    <property type="match status" value="1"/>
</dbReference>
<feature type="region of interest" description="Disordered" evidence="5">
    <location>
        <begin position="329"/>
        <end position="362"/>
    </location>
</feature>
<evidence type="ECO:0000256" key="6">
    <source>
        <dbReference type="SAM" id="Phobius"/>
    </source>
</evidence>
<evidence type="ECO:0000256" key="5">
    <source>
        <dbReference type="SAM" id="MobiDB-lite"/>
    </source>
</evidence>
<evidence type="ECO:0000256" key="1">
    <source>
        <dbReference type="ARBA" id="ARBA00004141"/>
    </source>
</evidence>
<evidence type="ECO:0000313" key="8">
    <source>
        <dbReference type="Proteomes" id="UP001159363"/>
    </source>
</evidence>
<dbReference type="InterPro" id="IPR011701">
    <property type="entry name" value="MFS"/>
</dbReference>
<accession>A0ABQ9H8Y5</accession>
<dbReference type="InterPro" id="IPR036259">
    <property type="entry name" value="MFS_trans_sf"/>
</dbReference>
<dbReference type="PANTHER" id="PTHR11662">
    <property type="entry name" value="SOLUTE CARRIER FAMILY 17"/>
    <property type="match status" value="1"/>
</dbReference>
<dbReference type="SUPFAM" id="SSF103473">
    <property type="entry name" value="MFS general substrate transporter"/>
    <property type="match status" value="2"/>
</dbReference>
<evidence type="ECO:0000313" key="7">
    <source>
        <dbReference type="EMBL" id="KAJ8880745.1"/>
    </source>
</evidence>
<reference evidence="7 8" key="1">
    <citation type="submission" date="2023-02" db="EMBL/GenBank/DDBJ databases">
        <title>LHISI_Scaffold_Assembly.</title>
        <authorList>
            <person name="Stuart O.P."/>
            <person name="Cleave R."/>
            <person name="Magrath M.J.L."/>
            <person name="Mikheyev A.S."/>
        </authorList>
    </citation>
    <scope>NUCLEOTIDE SEQUENCE [LARGE SCALE GENOMIC DNA]</scope>
    <source>
        <strain evidence="7">Daus_M_001</strain>
        <tissue evidence="7">Leg muscle</tissue>
    </source>
</reference>
<feature type="compositionally biased region" description="Basic and acidic residues" evidence="5">
    <location>
        <begin position="11"/>
        <end position="24"/>
    </location>
</feature>
<keyword evidence="4 6" id="KW-0472">Membrane</keyword>
<evidence type="ECO:0000256" key="3">
    <source>
        <dbReference type="ARBA" id="ARBA00022989"/>
    </source>
</evidence>
<protein>
    <submittedName>
        <fullName evidence="7">Uncharacterized protein</fullName>
    </submittedName>
</protein>
<comment type="caution">
    <text evidence="7">The sequence shown here is derived from an EMBL/GenBank/DDBJ whole genome shotgun (WGS) entry which is preliminary data.</text>
</comment>
<organism evidence="7 8">
    <name type="scientific">Dryococelus australis</name>
    <dbReference type="NCBI Taxonomy" id="614101"/>
    <lineage>
        <taxon>Eukaryota</taxon>
        <taxon>Metazoa</taxon>
        <taxon>Ecdysozoa</taxon>
        <taxon>Arthropoda</taxon>
        <taxon>Hexapoda</taxon>
        <taxon>Insecta</taxon>
        <taxon>Pterygota</taxon>
        <taxon>Neoptera</taxon>
        <taxon>Polyneoptera</taxon>
        <taxon>Phasmatodea</taxon>
        <taxon>Verophasmatodea</taxon>
        <taxon>Anareolatae</taxon>
        <taxon>Phasmatidae</taxon>
        <taxon>Eurycanthinae</taxon>
        <taxon>Dryococelus</taxon>
    </lineage>
</organism>
<dbReference type="EMBL" id="JARBHB010000006">
    <property type="protein sequence ID" value="KAJ8880745.1"/>
    <property type="molecule type" value="Genomic_DNA"/>
</dbReference>
<feature type="region of interest" description="Disordered" evidence="5">
    <location>
        <begin position="1"/>
        <end position="33"/>
    </location>
</feature>
<feature type="compositionally biased region" description="Low complexity" evidence="5">
    <location>
        <begin position="329"/>
        <end position="345"/>
    </location>
</feature>
<sequence length="757" mass="83190">MVAIQMSMEQPRNERSEGTGDPRENPPTSGNVWHDSQLESKFSLIASLFALMMAVMRRGWDSTRCQKLFRAILIHDRLPQCTGIGRSRIHAPHIPHDSIPDDFDRTEVGASEKAEVTMNGLLCSSSHSVAIREWWGPVHCLAVGRDLLQGAVGAEMGARDLPAGSYVVRRRGTKHVYQEAHFIPLGEGPTALLLVYLLLPTEPADDDICHDMLCATGQLSLATIFISEGRYIYKAREVCRAYRLVDSEVLRNEECLRQAGTGKDSPMARKITSAFLQYPAERNVSGKFYIPARYVYLAVRMGDMFASSFLDGLMPLAITSMVRTTTTTADSSTTVANTTSASSDVCPGAPEATNSSSSSNKGGEFDWSELVQSYITNGNTYGALLFIMLAARLVQMWSPKMMVVGAAVLTIVIAFLTPALAHWNVNALIVARVVQGFSIVSLRLTSSESALSVHRESIYLPHLLSTPLGFLQTSVNNCVEFSSDVSSSSVGAAVSEPLEFSPPTKTNRAQSPVHSRIFSSGNRAERCRWSAGFLGVLPYPPPCILALLHSHLIPPRWFSGPRASNIASIVSSSVTGYLIDNSGWESVFYICGGMKILSVILWFFAVYDSPLKHPRISEEESLYITSTINKETKASLEIQLVIKISLLLLKIDPTGHLNMKKKSEVTMEYSEGNAVIGVTQCNSGTSSGGHEYTTLHSCPRRLAKLPVPWLRIFLSAPVWAYLSVSISNIWMTFILNNELPTYLKNMLYYSTSNVSTK</sequence>